<evidence type="ECO:0000313" key="1">
    <source>
        <dbReference type="EMBL" id="MFD1512651.1"/>
    </source>
</evidence>
<reference evidence="1 2" key="1">
    <citation type="journal article" date="2019" name="Int. J. Syst. Evol. Microbiol.">
        <title>The Global Catalogue of Microorganisms (GCM) 10K type strain sequencing project: providing services to taxonomists for standard genome sequencing and annotation.</title>
        <authorList>
            <consortium name="The Broad Institute Genomics Platform"/>
            <consortium name="The Broad Institute Genome Sequencing Center for Infectious Disease"/>
            <person name="Wu L."/>
            <person name="Ma J."/>
        </authorList>
    </citation>
    <scope>NUCLEOTIDE SEQUENCE [LARGE SCALE GENOMIC DNA]</scope>
    <source>
        <strain evidence="1 2">CGMCC 1.12563</strain>
    </source>
</reference>
<protein>
    <recommendedName>
        <fullName evidence="3">DoxX-like protein</fullName>
    </recommendedName>
</protein>
<dbReference type="Proteomes" id="UP001597187">
    <property type="component" value="Unassembled WGS sequence"/>
</dbReference>
<proteinExistence type="predicted"/>
<dbReference type="RefSeq" id="WP_250872621.1">
    <property type="nucleotide sequence ID" value="NZ_JALXFV010000002.1"/>
</dbReference>
<organism evidence="1 2">
    <name type="scientific">Halomarina rubra</name>
    <dbReference type="NCBI Taxonomy" id="2071873"/>
    <lineage>
        <taxon>Archaea</taxon>
        <taxon>Methanobacteriati</taxon>
        <taxon>Methanobacteriota</taxon>
        <taxon>Stenosarchaea group</taxon>
        <taxon>Halobacteria</taxon>
        <taxon>Halobacteriales</taxon>
        <taxon>Natronomonadaceae</taxon>
        <taxon>Halomarina</taxon>
    </lineage>
</organism>
<evidence type="ECO:0008006" key="3">
    <source>
        <dbReference type="Google" id="ProtNLM"/>
    </source>
</evidence>
<gene>
    <name evidence="1" type="ORF">ACFSBT_05060</name>
</gene>
<accession>A0ABD6ASH9</accession>
<comment type="caution">
    <text evidence="1">The sequence shown here is derived from an EMBL/GenBank/DDBJ whole genome shotgun (WGS) entry which is preliminary data.</text>
</comment>
<dbReference type="AlphaFoldDB" id="A0ABD6ASH9"/>
<dbReference type="EMBL" id="JBHUDC010000002">
    <property type="protein sequence ID" value="MFD1512651.1"/>
    <property type="molecule type" value="Genomic_DNA"/>
</dbReference>
<keyword evidence="2" id="KW-1185">Reference proteome</keyword>
<evidence type="ECO:0000313" key="2">
    <source>
        <dbReference type="Proteomes" id="UP001597187"/>
    </source>
</evidence>
<sequence>MSRVLGGLVGVAMVLFPAKLTVLMQELAIENPDSFTERRWLTPYVRAEGVLITLVCLVGGRPYEAFMKFIGSVGAVLLCFPRQYVEFGNRVGYDGSDPFEWKKNYLPGLRVLGAFLLVLAFRALRRPDGTE</sequence>
<name>A0ABD6ASH9_9EURY</name>